<dbReference type="STRING" id="869754.A0A1A0HBZ5"/>
<dbReference type="GeneID" id="30030499"/>
<keyword evidence="8" id="KW-1185">Reference proteome</keyword>
<organism evidence="7 8">
    <name type="scientific">Metschnikowia bicuspidata var. bicuspidata NRRL YB-4993</name>
    <dbReference type="NCBI Taxonomy" id="869754"/>
    <lineage>
        <taxon>Eukaryota</taxon>
        <taxon>Fungi</taxon>
        <taxon>Dikarya</taxon>
        <taxon>Ascomycota</taxon>
        <taxon>Saccharomycotina</taxon>
        <taxon>Pichiomycetes</taxon>
        <taxon>Metschnikowiaceae</taxon>
        <taxon>Metschnikowia</taxon>
    </lineage>
</organism>
<feature type="non-terminal residue" evidence="7">
    <location>
        <position position="1"/>
    </location>
</feature>
<dbReference type="GO" id="GO:0031124">
    <property type="term" value="P:mRNA 3'-end processing"/>
    <property type="evidence" value="ECO:0007669"/>
    <property type="project" value="EnsemblFungi"/>
</dbReference>
<dbReference type="PANTHER" id="PTHR19861:SF0">
    <property type="entry name" value="WD REPEAT-CONTAINING PROTEIN 82"/>
    <property type="match status" value="1"/>
</dbReference>
<dbReference type="OrthoDB" id="27537at2759"/>
<comment type="caution">
    <text evidence="7">The sequence shown here is derived from an EMBL/GenBank/DDBJ whole genome shotgun (WGS) entry which is preliminary data.</text>
</comment>
<name>A0A1A0HBZ5_9ASCO</name>
<evidence type="ECO:0000256" key="3">
    <source>
        <dbReference type="ARBA" id="ARBA00022574"/>
    </source>
</evidence>
<keyword evidence="5" id="KW-0539">Nucleus</keyword>
<dbReference type="EMBL" id="LXTC01000003">
    <property type="protein sequence ID" value="OBA21397.1"/>
    <property type="molecule type" value="Genomic_DNA"/>
</dbReference>
<feature type="repeat" description="WD" evidence="6">
    <location>
        <begin position="31"/>
        <end position="56"/>
    </location>
</feature>
<sequence>RKTPSSVPVTRTALALLRPAKRLSCHDHASVTSLDFDDSGQFLLSAAADRTIQLYDCHKGVRQREVQSQKYGAHLARFTHDGLSCLYASTPAVGGAGPDHAVRLLLLALKSYLRYFRGHTDQVVLLEMNPVSRTFLSAAADHTVKTWDLRALQPLGSVGTARAAQVAFDPHGVVFAVAEAPQPAAEPGCVALYSTAACDRGPFLRVLLAAASPDAWTRAEFSNTGRWLLVATALARHLVLDALLGRLRATLEVDAHAAPGWMRFQYASAGAACFSADGRHVFAGHVDGSVALFDLAALAPDAADDAPPVTVRPCAMLPSRQGIPKVVAFNPRLLALATADSSVVLWSPPADD</sequence>
<dbReference type="GO" id="GO:0031126">
    <property type="term" value="P:sno(s)RNA 3'-end processing"/>
    <property type="evidence" value="ECO:0007669"/>
    <property type="project" value="EnsemblFungi"/>
</dbReference>
<dbReference type="GO" id="GO:0042800">
    <property type="term" value="F:histone H3K4 methyltransferase activity"/>
    <property type="evidence" value="ECO:0007669"/>
    <property type="project" value="EnsemblFungi"/>
</dbReference>
<proteinExistence type="inferred from homology"/>
<protein>
    <submittedName>
        <fullName evidence="7">WD40 repeat-like protein</fullName>
    </submittedName>
</protein>
<dbReference type="InterPro" id="IPR036322">
    <property type="entry name" value="WD40_repeat_dom_sf"/>
</dbReference>
<dbReference type="Proteomes" id="UP000092555">
    <property type="component" value="Unassembled WGS sequence"/>
</dbReference>
<evidence type="ECO:0000256" key="4">
    <source>
        <dbReference type="ARBA" id="ARBA00022737"/>
    </source>
</evidence>
<dbReference type="RefSeq" id="XP_018711907.1">
    <property type="nucleotide sequence ID" value="XM_018857523.1"/>
</dbReference>
<dbReference type="GO" id="GO:0048188">
    <property type="term" value="C:Set1C/COMPASS complex"/>
    <property type="evidence" value="ECO:0007669"/>
    <property type="project" value="EnsemblFungi"/>
</dbReference>
<evidence type="ECO:0000313" key="7">
    <source>
        <dbReference type="EMBL" id="OBA21397.1"/>
    </source>
</evidence>
<evidence type="ECO:0000313" key="8">
    <source>
        <dbReference type="Proteomes" id="UP000092555"/>
    </source>
</evidence>
<dbReference type="GO" id="GO:0005847">
    <property type="term" value="C:mRNA cleavage and polyadenylation specificity factor complex"/>
    <property type="evidence" value="ECO:0007669"/>
    <property type="project" value="EnsemblFungi"/>
</dbReference>
<reference evidence="7 8" key="1">
    <citation type="submission" date="2016-05" db="EMBL/GenBank/DDBJ databases">
        <title>Comparative genomics of biotechnologically important yeasts.</title>
        <authorList>
            <consortium name="DOE Joint Genome Institute"/>
            <person name="Riley R."/>
            <person name="Haridas S."/>
            <person name="Wolfe K.H."/>
            <person name="Lopes M.R."/>
            <person name="Hittinger C.T."/>
            <person name="Goker M."/>
            <person name="Salamov A."/>
            <person name="Wisecaver J."/>
            <person name="Long T.M."/>
            <person name="Aerts A.L."/>
            <person name="Barry K."/>
            <person name="Choi C."/>
            <person name="Clum A."/>
            <person name="Coughlan A.Y."/>
            <person name="Deshpande S."/>
            <person name="Douglass A.P."/>
            <person name="Hanson S.J."/>
            <person name="Klenk H.-P."/>
            <person name="LaButti K."/>
            <person name="Lapidus A."/>
            <person name="Lindquist E."/>
            <person name="Lipzen A."/>
            <person name="Meier-kolthoff J.P."/>
            <person name="Ohm R.A."/>
            <person name="Otillar R.P."/>
            <person name="Pangilinan J."/>
            <person name="Peng Y."/>
            <person name="Rokas A."/>
            <person name="Rosa C.A."/>
            <person name="Scheuner C."/>
            <person name="Sibirny A.A."/>
            <person name="Slot J.C."/>
            <person name="Stielow J.B."/>
            <person name="Sun H."/>
            <person name="Kurtzman C.P."/>
            <person name="Blackwell M."/>
            <person name="Grigoriev I.V."/>
            <person name="Jeffries T.W."/>
        </authorList>
    </citation>
    <scope>NUCLEOTIDE SEQUENCE [LARGE SCALE GENOMIC DNA]</scope>
    <source>
        <strain evidence="7 8">NRRL YB-4993</strain>
    </source>
</reference>
<comment type="similarity">
    <text evidence="2">Belongs to the WD repeat SWD2 family.</text>
</comment>
<dbReference type="SMART" id="SM00320">
    <property type="entry name" value="WD40"/>
    <property type="match status" value="4"/>
</dbReference>
<dbReference type="SUPFAM" id="SSF50978">
    <property type="entry name" value="WD40 repeat-like"/>
    <property type="match status" value="1"/>
</dbReference>
<dbReference type="InterPro" id="IPR001680">
    <property type="entry name" value="WD40_rpt"/>
</dbReference>
<evidence type="ECO:0000256" key="1">
    <source>
        <dbReference type="ARBA" id="ARBA00004123"/>
    </source>
</evidence>
<keyword evidence="3 6" id="KW-0853">WD repeat</keyword>
<evidence type="ECO:0000256" key="5">
    <source>
        <dbReference type="ARBA" id="ARBA00023242"/>
    </source>
</evidence>
<dbReference type="Gene3D" id="2.130.10.10">
    <property type="entry name" value="YVTN repeat-like/Quinoprotein amine dehydrogenase"/>
    <property type="match status" value="2"/>
</dbReference>
<accession>A0A1A0HBZ5</accession>
<dbReference type="AlphaFoldDB" id="A0A1A0HBZ5"/>
<dbReference type="PROSITE" id="PS50082">
    <property type="entry name" value="WD_REPEATS_2"/>
    <property type="match status" value="2"/>
</dbReference>
<feature type="repeat" description="WD" evidence="6">
    <location>
        <begin position="116"/>
        <end position="157"/>
    </location>
</feature>
<dbReference type="GO" id="GO:0000723">
    <property type="term" value="P:telomere maintenance"/>
    <property type="evidence" value="ECO:0007669"/>
    <property type="project" value="EnsemblFungi"/>
</dbReference>
<dbReference type="Pfam" id="PF00400">
    <property type="entry name" value="WD40"/>
    <property type="match status" value="2"/>
</dbReference>
<keyword evidence="4" id="KW-0677">Repeat</keyword>
<dbReference type="InterPro" id="IPR015943">
    <property type="entry name" value="WD40/YVTN_repeat-like_dom_sf"/>
</dbReference>
<dbReference type="PROSITE" id="PS50294">
    <property type="entry name" value="WD_REPEATS_REGION"/>
    <property type="match status" value="1"/>
</dbReference>
<evidence type="ECO:0000256" key="2">
    <source>
        <dbReference type="ARBA" id="ARBA00005616"/>
    </source>
</evidence>
<dbReference type="GO" id="GO:0003682">
    <property type="term" value="F:chromatin binding"/>
    <property type="evidence" value="ECO:0007669"/>
    <property type="project" value="TreeGrafter"/>
</dbReference>
<dbReference type="InterPro" id="IPR037867">
    <property type="entry name" value="Swd2/WDR82"/>
</dbReference>
<gene>
    <name evidence="7" type="ORF">METBIDRAFT_42278</name>
</gene>
<evidence type="ECO:0000256" key="6">
    <source>
        <dbReference type="PROSITE-ProRule" id="PRU00221"/>
    </source>
</evidence>
<comment type="subcellular location">
    <subcellularLocation>
        <location evidence="1">Nucleus</location>
    </subcellularLocation>
</comment>
<dbReference type="PANTHER" id="PTHR19861">
    <property type="entry name" value="WD40 REPEAT PROTEIN SWD2"/>
    <property type="match status" value="1"/>
</dbReference>